<evidence type="ECO:0000313" key="2">
    <source>
        <dbReference type="Proteomes" id="UP001283361"/>
    </source>
</evidence>
<sequence>MQTERGRGSLTNYLGWFKSELVEGKLSLHESDRAKAINLDRVESFEHTEHTLFNVDITNFLLEAIWHSPEAWPPLRIRPEEVNVWQLERNLVSPTLEEETGRPLSS</sequence>
<dbReference type="Proteomes" id="UP001283361">
    <property type="component" value="Unassembled WGS sequence"/>
</dbReference>
<organism evidence="1 2">
    <name type="scientific">Elysia crispata</name>
    <name type="common">lettuce slug</name>
    <dbReference type="NCBI Taxonomy" id="231223"/>
    <lineage>
        <taxon>Eukaryota</taxon>
        <taxon>Metazoa</taxon>
        <taxon>Spiralia</taxon>
        <taxon>Lophotrochozoa</taxon>
        <taxon>Mollusca</taxon>
        <taxon>Gastropoda</taxon>
        <taxon>Heterobranchia</taxon>
        <taxon>Euthyneura</taxon>
        <taxon>Panpulmonata</taxon>
        <taxon>Sacoglossa</taxon>
        <taxon>Placobranchoidea</taxon>
        <taxon>Plakobranchidae</taxon>
        <taxon>Elysia</taxon>
    </lineage>
</organism>
<proteinExistence type="predicted"/>
<dbReference type="AlphaFoldDB" id="A0AAE0YPL9"/>
<evidence type="ECO:0000313" key="1">
    <source>
        <dbReference type="EMBL" id="KAK3753203.1"/>
    </source>
</evidence>
<accession>A0AAE0YPL9</accession>
<comment type="caution">
    <text evidence="1">The sequence shown here is derived from an EMBL/GenBank/DDBJ whole genome shotgun (WGS) entry which is preliminary data.</text>
</comment>
<dbReference type="EMBL" id="JAWDGP010005718">
    <property type="protein sequence ID" value="KAK3753203.1"/>
    <property type="molecule type" value="Genomic_DNA"/>
</dbReference>
<protein>
    <submittedName>
        <fullName evidence="1">Uncharacterized protein</fullName>
    </submittedName>
</protein>
<reference evidence="1" key="1">
    <citation type="journal article" date="2023" name="G3 (Bethesda)">
        <title>A reference genome for the long-term kleptoplast-retaining sea slug Elysia crispata morphotype clarki.</title>
        <authorList>
            <person name="Eastman K.E."/>
            <person name="Pendleton A.L."/>
            <person name="Shaikh M.A."/>
            <person name="Suttiyut T."/>
            <person name="Ogas R."/>
            <person name="Tomko P."/>
            <person name="Gavelis G."/>
            <person name="Widhalm J.R."/>
            <person name="Wisecaver J.H."/>
        </authorList>
    </citation>
    <scope>NUCLEOTIDE SEQUENCE</scope>
    <source>
        <strain evidence="1">ECLA1</strain>
    </source>
</reference>
<gene>
    <name evidence="1" type="ORF">RRG08_024477</name>
</gene>
<keyword evidence="2" id="KW-1185">Reference proteome</keyword>
<name>A0AAE0YPL9_9GAST</name>